<keyword evidence="3" id="KW-1185">Reference proteome</keyword>
<evidence type="ECO:0000256" key="1">
    <source>
        <dbReference type="SAM" id="SignalP"/>
    </source>
</evidence>
<accession>A0ABU9R298</accession>
<feature type="chain" id="PRO_5047024987" description="DUF3142 domain-containing protein" evidence="1">
    <location>
        <begin position="32"/>
        <end position="290"/>
    </location>
</feature>
<reference evidence="2 3" key="1">
    <citation type="submission" date="2024-01" db="EMBL/GenBank/DDBJ databases">
        <title>The diversity of rhizobia nodulating Mimosa spp. in eleven states of Brazil covering several biomes is determined by host plant, location, and edaphic factors.</title>
        <authorList>
            <person name="Rouws L."/>
            <person name="Barauna A."/>
            <person name="Beukes C."/>
            <person name="De Faria S.M."/>
            <person name="Gross E."/>
            <person name="Dos Reis Junior F.B."/>
            <person name="Simon M."/>
            <person name="Maluk M."/>
            <person name="Odee D.W."/>
            <person name="Kenicer G."/>
            <person name="Young J.P.W."/>
            <person name="Reis V.M."/>
            <person name="Zilli J."/>
            <person name="James E.K."/>
        </authorList>
    </citation>
    <scope>NUCLEOTIDE SEQUENCE [LARGE SCALE GENOMIC DNA]</scope>
    <source>
        <strain evidence="2 3">JPY530</strain>
    </source>
</reference>
<feature type="signal peptide" evidence="1">
    <location>
        <begin position="1"/>
        <end position="31"/>
    </location>
</feature>
<keyword evidence="1" id="KW-0732">Signal</keyword>
<dbReference type="Proteomes" id="UP001481677">
    <property type="component" value="Unassembled WGS sequence"/>
</dbReference>
<dbReference type="PROSITE" id="PS51257">
    <property type="entry name" value="PROKAR_LIPOPROTEIN"/>
    <property type="match status" value="1"/>
</dbReference>
<comment type="caution">
    <text evidence="2">The sequence shown here is derived from an EMBL/GenBank/DDBJ whole genome shotgun (WGS) entry which is preliminary data.</text>
</comment>
<organism evidence="2 3">
    <name type="scientific">Paraburkholderia azotifigens</name>
    <dbReference type="NCBI Taxonomy" id="2057004"/>
    <lineage>
        <taxon>Bacteria</taxon>
        <taxon>Pseudomonadati</taxon>
        <taxon>Pseudomonadota</taxon>
        <taxon>Betaproteobacteria</taxon>
        <taxon>Burkholderiales</taxon>
        <taxon>Burkholderiaceae</taxon>
        <taxon>Paraburkholderia</taxon>
    </lineage>
</organism>
<gene>
    <name evidence="2" type="ORF">V4C56_16245</name>
</gene>
<name>A0ABU9R298_9BURK</name>
<evidence type="ECO:0008006" key="4">
    <source>
        <dbReference type="Google" id="ProtNLM"/>
    </source>
</evidence>
<sequence>MAASGKRFPHLRLLAVISALLPMIAGCSTMAQDVRVDGTVWQPDEKTANPSAHWDVLGAENLLIQWTAFDDMSLIDGTPLPGAPYHIDWQRIGREPWAKNVILGLAAYPSESKARANVPKLVAQSLDIARTPVPLHVTGYYFPVEVDPTWTDVSSFAARLVALPRPLWITVYDQSNIGPVPLADWMQTWLPPDIGVFFQDGCGVYAREPGVARQYLDVLSERFGKGRIRVIAEAFRPVDASTFRPATPEELLPQLRAYNGYSVYLFDGPHYVPDDTIRQLAPAAAAAKGM</sequence>
<dbReference type="RefSeq" id="WP_240057507.1">
    <property type="nucleotide sequence ID" value="NZ_JAZHFZ010000008.1"/>
</dbReference>
<evidence type="ECO:0000313" key="2">
    <source>
        <dbReference type="EMBL" id="MEM5341169.1"/>
    </source>
</evidence>
<dbReference type="EMBL" id="JAZHGA010000010">
    <property type="protein sequence ID" value="MEM5341169.1"/>
    <property type="molecule type" value="Genomic_DNA"/>
</dbReference>
<protein>
    <recommendedName>
        <fullName evidence="4">DUF3142 domain-containing protein</fullName>
    </recommendedName>
</protein>
<evidence type="ECO:0000313" key="3">
    <source>
        <dbReference type="Proteomes" id="UP001481677"/>
    </source>
</evidence>
<proteinExistence type="predicted"/>